<organism evidence="8">
    <name type="scientific">Tanacetum cinerariifolium</name>
    <name type="common">Dalmatian daisy</name>
    <name type="synonym">Chrysanthemum cinerariifolium</name>
    <dbReference type="NCBI Taxonomy" id="118510"/>
    <lineage>
        <taxon>Eukaryota</taxon>
        <taxon>Viridiplantae</taxon>
        <taxon>Streptophyta</taxon>
        <taxon>Embryophyta</taxon>
        <taxon>Tracheophyta</taxon>
        <taxon>Spermatophyta</taxon>
        <taxon>Magnoliopsida</taxon>
        <taxon>eudicotyledons</taxon>
        <taxon>Gunneridae</taxon>
        <taxon>Pentapetalae</taxon>
        <taxon>asterids</taxon>
        <taxon>campanulids</taxon>
        <taxon>Asterales</taxon>
        <taxon>Asteraceae</taxon>
        <taxon>Asteroideae</taxon>
        <taxon>Anthemideae</taxon>
        <taxon>Anthemidinae</taxon>
        <taxon>Tanacetum</taxon>
    </lineage>
</organism>
<evidence type="ECO:0000313" key="8">
    <source>
        <dbReference type="EMBL" id="GFD50807.1"/>
    </source>
</evidence>
<evidence type="ECO:0000256" key="2">
    <source>
        <dbReference type="ARBA" id="ARBA00005336"/>
    </source>
</evidence>
<keyword evidence="6" id="KW-0326">Glycosidase</keyword>
<comment type="similarity">
    <text evidence="2">Belongs to the glycosyl hydrolase 3 family.</text>
</comment>
<sequence>LILGFDVIHGHRTILPIPLGLAATWDLPAIERGAHLAGQEAAADGINWVYSPMVDIARDPRWGRVAEGAGEDPYLGSQIAKAMVHGYQGPTNDMTRPDNVMACLKHFALYGAAEAG</sequence>
<accession>A0A699WTH5</accession>
<dbReference type="PANTHER" id="PTHR30620:SF16">
    <property type="entry name" value="LYSOSOMAL BETA GLUCOSIDASE"/>
    <property type="match status" value="1"/>
</dbReference>
<dbReference type="InterPro" id="IPR001764">
    <property type="entry name" value="Glyco_hydro_3_N"/>
</dbReference>
<name>A0A699WTH5_TANCI</name>
<feature type="non-terminal residue" evidence="8">
    <location>
        <position position="116"/>
    </location>
</feature>
<dbReference type="InterPro" id="IPR017853">
    <property type="entry name" value="GH"/>
</dbReference>
<feature type="non-terminal residue" evidence="8">
    <location>
        <position position="1"/>
    </location>
</feature>
<evidence type="ECO:0000256" key="3">
    <source>
        <dbReference type="ARBA" id="ARBA00012744"/>
    </source>
</evidence>
<evidence type="ECO:0000256" key="6">
    <source>
        <dbReference type="ARBA" id="ARBA00023295"/>
    </source>
</evidence>
<keyword evidence="4" id="KW-0732">Signal</keyword>
<dbReference type="GO" id="GO:0008422">
    <property type="term" value="F:beta-glucosidase activity"/>
    <property type="evidence" value="ECO:0007669"/>
    <property type="project" value="UniProtKB-EC"/>
</dbReference>
<comment type="catalytic activity">
    <reaction evidence="1">
        <text>Hydrolysis of terminal, non-reducing beta-D-glucosyl residues with release of beta-D-glucose.</text>
        <dbReference type="EC" id="3.2.1.21"/>
    </reaction>
</comment>
<evidence type="ECO:0000256" key="5">
    <source>
        <dbReference type="ARBA" id="ARBA00022801"/>
    </source>
</evidence>
<dbReference type="EC" id="3.2.1.21" evidence="3"/>
<evidence type="ECO:0000256" key="4">
    <source>
        <dbReference type="ARBA" id="ARBA00022729"/>
    </source>
</evidence>
<dbReference type="InterPro" id="IPR036962">
    <property type="entry name" value="Glyco_hydro_3_N_sf"/>
</dbReference>
<protein>
    <recommendedName>
        <fullName evidence="3">beta-glucosidase</fullName>
        <ecNumber evidence="3">3.2.1.21</ecNumber>
    </recommendedName>
</protein>
<keyword evidence="5" id="KW-0378">Hydrolase</keyword>
<reference evidence="8" key="1">
    <citation type="journal article" date="2019" name="Sci. Rep.">
        <title>Draft genome of Tanacetum cinerariifolium, the natural source of mosquito coil.</title>
        <authorList>
            <person name="Yamashiro T."/>
            <person name="Shiraishi A."/>
            <person name="Satake H."/>
            <person name="Nakayama K."/>
        </authorList>
    </citation>
    <scope>NUCLEOTIDE SEQUENCE</scope>
</reference>
<dbReference type="PRINTS" id="PR00133">
    <property type="entry name" value="GLHYDRLASE3"/>
</dbReference>
<comment type="caution">
    <text evidence="8">The sequence shown here is derived from an EMBL/GenBank/DDBJ whole genome shotgun (WGS) entry which is preliminary data.</text>
</comment>
<evidence type="ECO:0000259" key="7">
    <source>
        <dbReference type="Pfam" id="PF00933"/>
    </source>
</evidence>
<dbReference type="SUPFAM" id="SSF51445">
    <property type="entry name" value="(Trans)glycosidases"/>
    <property type="match status" value="1"/>
</dbReference>
<dbReference type="Gene3D" id="3.20.20.300">
    <property type="entry name" value="Glycoside hydrolase, family 3, N-terminal domain"/>
    <property type="match status" value="1"/>
</dbReference>
<evidence type="ECO:0000256" key="1">
    <source>
        <dbReference type="ARBA" id="ARBA00000448"/>
    </source>
</evidence>
<gene>
    <name evidence="8" type="ORF">Tci_922776</name>
</gene>
<dbReference type="PANTHER" id="PTHR30620">
    <property type="entry name" value="PERIPLASMIC BETA-GLUCOSIDASE-RELATED"/>
    <property type="match status" value="1"/>
</dbReference>
<dbReference type="EMBL" id="BKCJ011761874">
    <property type="protein sequence ID" value="GFD50807.1"/>
    <property type="molecule type" value="Genomic_DNA"/>
</dbReference>
<dbReference type="InterPro" id="IPR051915">
    <property type="entry name" value="Cellulose_Degrad_GH3"/>
</dbReference>
<feature type="domain" description="Glycoside hydrolase family 3 N-terminal" evidence="7">
    <location>
        <begin position="2"/>
        <end position="114"/>
    </location>
</feature>
<dbReference type="GO" id="GO:0009251">
    <property type="term" value="P:glucan catabolic process"/>
    <property type="evidence" value="ECO:0007669"/>
    <property type="project" value="TreeGrafter"/>
</dbReference>
<dbReference type="AlphaFoldDB" id="A0A699WTH5"/>
<dbReference type="Pfam" id="PF00933">
    <property type="entry name" value="Glyco_hydro_3"/>
    <property type="match status" value="1"/>
</dbReference>
<proteinExistence type="inferred from homology"/>